<evidence type="ECO:0000313" key="4">
    <source>
        <dbReference type="EMBL" id="MBN2964948.1"/>
    </source>
</evidence>
<dbReference type="Pfam" id="PF12849">
    <property type="entry name" value="PBP_like_2"/>
    <property type="match status" value="1"/>
</dbReference>
<feature type="chain" id="PRO_5047368143" evidence="2">
    <location>
        <begin position="17"/>
        <end position="268"/>
    </location>
</feature>
<evidence type="ECO:0000256" key="1">
    <source>
        <dbReference type="ARBA" id="ARBA00022729"/>
    </source>
</evidence>
<evidence type="ECO:0000256" key="2">
    <source>
        <dbReference type="SAM" id="SignalP"/>
    </source>
</evidence>
<keyword evidence="5" id="KW-1185">Reference proteome</keyword>
<reference evidence="4" key="1">
    <citation type="submission" date="2021-02" db="EMBL/GenBank/DDBJ databases">
        <title>Sulfurospirillum tamanensis sp. nov.</title>
        <authorList>
            <person name="Frolova A."/>
            <person name="Merkel A."/>
            <person name="Slobodkin A."/>
        </authorList>
    </citation>
    <scope>NUCLEOTIDE SEQUENCE</scope>
    <source>
        <strain evidence="4">T05b</strain>
    </source>
</reference>
<dbReference type="CDD" id="cd13653">
    <property type="entry name" value="PBP2_phosphate_like_1"/>
    <property type="match status" value="1"/>
</dbReference>
<dbReference type="InterPro" id="IPR024370">
    <property type="entry name" value="PBP_domain"/>
</dbReference>
<evidence type="ECO:0000313" key="5">
    <source>
        <dbReference type="Proteomes" id="UP000703590"/>
    </source>
</evidence>
<feature type="signal peptide" evidence="2">
    <location>
        <begin position="1"/>
        <end position="16"/>
    </location>
</feature>
<proteinExistence type="predicted"/>
<dbReference type="EMBL" id="JAFHKK010000020">
    <property type="protein sequence ID" value="MBN2964948.1"/>
    <property type="molecule type" value="Genomic_DNA"/>
</dbReference>
<name>A0ABS2WTN0_9BACT</name>
<dbReference type="SUPFAM" id="SSF53850">
    <property type="entry name" value="Periplasmic binding protein-like II"/>
    <property type="match status" value="1"/>
</dbReference>
<dbReference type="PANTHER" id="PTHR30570:SF1">
    <property type="entry name" value="PHOSPHATE-BINDING PROTEIN PSTS"/>
    <property type="match status" value="1"/>
</dbReference>
<sequence length="268" mass="28655">MRILLLVACFVFTLFSAELTYSGSSTIGQTFFPVLAKQFEQKSSHKFTSIESPGSGRGVANLIAGQADIAGISSPVSAAMREANLRFFIVGYDAIAVITHASNPVKSLTMQQLADIFAGNITNWKEVGGNDLAIDVVVEILADKRATQIVFTEIVFNTKTLIGTYAPTITEIDMPAQMAEYVAKTPGAIAPVSMVFATSQSGLSFVAVGGAEPTNDAIANGTYPISRPLVLLTKGNPSLHVKEFLNYVYTKEAQTEINKSFVSAREGE</sequence>
<protein>
    <submittedName>
        <fullName evidence="4">Phosphate ABC transporter substrate-binding protein</fullName>
    </submittedName>
</protein>
<comment type="caution">
    <text evidence="4">The sequence shown here is derived from an EMBL/GenBank/DDBJ whole genome shotgun (WGS) entry which is preliminary data.</text>
</comment>
<evidence type="ECO:0000259" key="3">
    <source>
        <dbReference type="Pfam" id="PF12849"/>
    </source>
</evidence>
<feature type="domain" description="PBP" evidence="3">
    <location>
        <begin position="18"/>
        <end position="252"/>
    </location>
</feature>
<gene>
    <name evidence="4" type="ORF">JWV37_09170</name>
</gene>
<keyword evidence="1 2" id="KW-0732">Signal</keyword>
<dbReference type="PANTHER" id="PTHR30570">
    <property type="entry name" value="PERIPLASMIC PHOSPHATE BINDING COMPONENT OF PHOSPHATE ABC TRANSPORTER"/>
    <property type="match status" value="1"/>
</dbReference>
<dbReference type="RefSeq" id="WP_205459498.1">
    <property type="nucleotide sequence ID" value="NZ_JAFHKK010000020.1"/>
</dbReference>
<reference evidence="4" key="2">
    <citation type="submission" date="2021-02" db="EMBL/GenBank/DDBJ databases">
        <authorList>
            <person name="Merkel A.Y."/>
        </authorList>
    </citation>
    <scope>NUCLEOTIDE SEQUENCE</scope>
    <source>
        <strain evidence="4">T05b</strain>
    </source>
</reference>
<organism evidence="4 5">
    <name type="scientific">Sulfurospirillum tamanense</name>
    <dbReference type="NCBI Taxonomy" id="2813362"/>
    <lineage>
        <taxon>Bacteria</taxon>
        <taxon>Pseudomonadati</taxon>
        <taxon>Campylobacterota</taxon>
        <taxon>Epsilonproteobacteria</taxon>
        <taxon>Campylobacterales</taxon>
        <taxon>Sulfurospirillaceae</taxon>
        <taxon>Sulfurospirillum</taxon>
    </lineage>
</organism>
<accession>A0ABS2WTN0</accession>
<dbReference type="InterPro" id="IPR050811">
    <property type="entry name" value="Phosphate_ABC_transporter"/>
</dbReference>
<dbReference type="Proteomes" id="UP000703590">
    <property type="component" value="Unassembled WGS sequence"/>
</dbReference>
<dbReference type="Gene3D" id="3.40.190.10">
    <property type="entry name" value="Periplasmic binding protein-like II"/>
    <property type="match status" value="2"/>
</dbReference>